<dbReference type="InterPro" id="IPR011009">
    <property type="entry name" value="Kinase-like_dom_sf"/>
</dbReference>
<name>A0A1L8DZA3_9DIPT</name>
<keyword evidence="2" id="KW-0418">Kinase</keyword>
<dbReference type="InterPro" id="IPR015897">
    <property type="entry name" value="CHK_kinase-like"/>
</dbReference>
<dbReference type="AlphaFoldDB" id="A0A1L8DZA3"/>
<dbReference type="InterPro" id="IPR004119">
    <property type="entry name" value="EcKL"/>
</dbReference>
<keyword evidence="2" id="KW-0808">Transferase</keyword>
<dbReference type="GO" id="GO:0016301">
    <property type="term" value="F:kinase activity"/>
    <property type="evidence" value="ECO:0007669"/>
    <property type="project" value="UniProtKB-KW"/>
</dbReference>
<accession>A0A1L8DZA3</accession>
<evidence type="ECO:0000313" key="2">
    <source>
        <dbReference type="EMBL" id="JAV11791.1"/>
    </source>
</evidence>
<dbReference type="PANTHER" id="PTHR11012">
    <property type="entry name" value="PROTEIN KINASE-LIKE DOMAIN-CONTAINING"/>
    <property type="match status" value="1"/>
</dbReference>
<feature type="domain" description="CHK kinase-like" evidence="1">
    <location>
        <begin position="128"/>
        <end position="329"/>
    </location>
</feature>
<proteinExistence type="predicted"/>
<sequence length="425" mass="50535">MASGKLVGKQEVVLVTRAECVEIVSQTLNLDKVHVIDYTIEATSDGAIGFLGEYFRLVITIEENLTEKKLYYFLKSLPMDREQRQVIERIGFFHKEVQLYSILLPKLKWNTGASKWRPNCYLSRYDLLIMEELGHLGYAHIPDRMEFTDKYVHETLKCLARMHASSLEFETNHCENTRIDSIFGSVLFESQINKKNNWFKAGLDAIQVYAERKSTFKDNPVVRDGKLMGIMEKVYELSEATRDFQNVLCHRDLWSKNIMFQFPALENEQLDYENPMHCLFVDFQICRYQPPAVDALLAIYFNTRRRQREENLEKYLEFYYDFLHQELNKYDIDVTNKVPWDEFQRCREHYMLLFLVLNSIFIPLTHLAPGQLNKLHKENPEEYHRICETDRSDFVLENMNLDAYYKEYVIESMEELLEHICTNYE</sequence>
<dbReference type="EMBL" id="GFDF01002293">
    <property type="protein sequence ID" value="JAV11791.1"/>
    <property type="molecule type" value="Transcribed_RNA"/>
</dbReference>
<dbReference type="Pfam" id="PF02958">
    <property type="entry name" value="EcKL"/>
    <property type="match status" value="1"/>
</dbReference>
<evidence type="ECO:0000259" key="1">
    <source>
        <dbReference type="SMART" id="SM00587"/>
    </source>
</evidence>
<organism evidence="2">
    <name type="scientific">Nyssomyia neivai</name>
    <dbReference type="NCBI Taxonomy" id="330878"/>
    <lineage>
        <taxon>Eukaryota</taxon>
        <taxon>Metazoa</taxon>
        <taxon>Ecdysozoa</taxon>
        <taxon>Arthropoda</taxon>
        <taxon>Hexapoda</taxon>
        <taxon>Insecta</taxon>
        <taxon>Pterygota</taxon>
        <taxon>Neoptera</taxon>
        <taxon>Endopterygota</taxon>
        <taxon>Diptera</taxon>
        <taxon>Nematocera</taxon>
        <taxon>Psychodoidea</taxon>
        <taxon>Psychodidae</taxon>
        <taxon>Nyssomyia</taxon>
    </lineage>
</organism>
<dbReference type="Gene3D" id="3.90.1200.10">
    <property type="match status" value="1"/>
</dbReference>
<dbReference type="SUPFAM" id="SSF56112">
    <property type="entry name" value="Protein kinase-like (PK-like)"/>
    <property type="match status" value="1"/>
</dbReference>
<dbReference type="SMART" id="SM00587">
    <property type="entry name" value="CHK"/>
    <property type="match status" value="1"/>
</dbReference>
<protein>
    <submittedName>
        <fullName evidence="2">Putative ecdysteroid kinase</fullName>
    </submittedName>
</protein>
<reference evidence="2" key="1">
    <citation type="submission" date="2016-12" db="EMBL/GenBank/DDBJ databases">
        <title>An insight into the sialome and mialome of the sand fly, Nyssomyia neivai.</title>
        <authorList>
            <person name="Sebastian V."/>
            <person name="Goulart T.M."/>
            <person name="Oliveira W."/>
            <person name="Calvo E."/>
            <person name="Oliveira L.F."/>
            <person name="Pinto M.C."/>
            <person name="Rosselino A.M."/>
            <person name="Ribeiro J.M."/>
        </authorList>
    </citation>
    <scope>NUCLEOTIDE SEQUENCE</scope>
</reference>
<dbReference type="PANTHER" id="PTHR11012:SF59">
    <property type="entry name" value="CHK KINASE-LIKE DOMAIN-CONTAINING PROTEIN-RELATED"/>
    <property type="match status" value="1"/>
</dbReference>